<dbReference type="KEGG" id="acan:ACA1_289070"/>
<gene>
    <name evidence="5" type="ORF">ACA1_289070</name>
</gene>
<dbReference type="GeneID" id="14926219"/>
<dbReference type="SUPFAM" id="SSF117281">
    <property type="entry name" value="Kelch motif"/>
    <property type="match status" value="1"/>
</dbReference>
<dbReference type="Pfam" id="PF00617">
    <property type="entry name" value="RasGEF"/>
    <property type="match status" value="1"/>
</dbReference>
<dbReference type="AlphaFoldDB" id="L8HJ12"/>
<evidence type="ECO:0000256" key="2">
    <source>
        <dbReference type="PROSITE-ProRule" id="PRU00168"/>
    </source>
</evidence>
<evidence type="ECO:0000313" key="6">
    <source>
        <dbReference type="Proteomes" id="UP000011083"/>
    </source>
</evidence>
<dbReference type="CDD" id="cd06224">
    <property type="entry name" value="REM"/>
    <property type="match status" value="1"/>
</dbReference>
<dbReference type="InterPro" id="IPR023578">
    <property type="entry name" value="Ras_GEF_dom_sf"/>
</dbReference>
<dbReference type="PROSITE" id="PS50896">
    <property type="entry name" value="LISH"/>
    <property type="match status" value="1"/>
</dbReference>
<dbReference type="VEuPathDB" id="AmoebaDB:ACA1_289070"/>
<dbReference type="SMART" id="SM00147">
    <property type="entry name" value="RasGEF"/>
    <property type="match status" value="1"/>
</dbReference>
<evidence type="ECO:0000313" key="5">
    <source>
        <dbReference type="EMBL" id="ELR25175.1"/>
    </source>
</evidence>
<reference evidence="5 6" key="1">
    <citation type="journal article" date="2013" name="Genome Biol.">
        <title>Genome of Acanthamoeba castellanii highlights extensive lateral gene transfer and early evolution of tyrosine kinase signaling.</title>
        <authorList>
            <person name="Clarke M."/>
            <person name="Lohan A.J."/>
            <person name="Liu B."/>
            <person name="Lagkouvardos I."/>
            <person name="Roy S."/>
            <person name="Zafar N."/>
            <person name="Bertelli C."/>
            <person name="Schilde C."/>
            <person name="Kianianmomeni A."/>
            <person name="Burglin T.R."/>
            <person name="Frech C."/>
            <person name="Turcotte B."/>
            <person name="Kopec K.O."/>
            <person name="Synnott J.M."/>
            <person name="Choo C."/>
            <person name="Paponov I."/>
            <person name="Finkler A."/>
            <person name="Soon Heng Tan C."/>
            <person name="Hutchins A.P."/>
            <person name="Weinmeier T."/>
            <person name="Rattei T."/>
            <person name="Chu J.S."/>
            <person name="Gimenez G."/>
            <person name="Irimia M."/>
            <person name="Rigden D.J."/>
            <person name="Fitzpatrick D.A."/>
            <person name="Lorenzo-Morales J."/>
            <person name="Bateman A."/>
            <person name="Chiu C.H."/>
            <person name="Tang P."/>
            <person name="Hegemann P."/>
            <person name="Fromm H."/>
            <person name="Raoult D."/>
            <person name="Greub G."/>
            <person name="Miranda-Saavedra D."/>
            <person name="Chen N."/>
            <person name="Nash P."/>
            <person name="Ginger M.L."/>
            <person name="Horn M."/>
            <person name="Schaap P."/>
            <person name="Caler L."/>
            <person name="Loftus B."/>
        </authorList>
    </citation>
    <scope>NUCLEOTIDE SEQUENCE [LARGE SCALE GENOMIC DNA]</scope>
    <source>
        <strain evidence="5 6">Neff</strain>
    </source>
</reference>
<dbReference type="InterPro" id="IPR000651">
    <property type="entry name" value="Ras-like_Gua-exchang_fac_N"/>
</dbReference>
<dbReference type="PROSITE" id="PS50212">
    <property type="entry name" value="RASGEF_NTER"/>
    <property type="match status" value="1"/>
</dbReference>
<dbReference type="PANTHER" id="PTHR23113:SF366">
    <property type="entry name" value="RAS GUANINE NUCLEOTIDE EXCHANGE FACTOR R"/>
    <property type="match status" value="1"/>
</dbReference>
<dbReference type="InterPro" id="IPR006652">
    <property type="entry name" value="Kelch_1"/>
</dbReference>
<keyword evidence="1 2" id="KW-0344">Guanine-nucleotide releasing factor</keyword>
<dbReference type="OrthoDB" id="546434at2759"/>
<evidence type="ECO:0000256" key="1">
    <source>
        <dbReference type="ARBA" id="ARBA00022658"/>
    </source>
</evidence>
<dbReference type="Pfam" id="PF00618">
    <property type="entry name" value="RasGEF_N"/>
    <property type="match status" value="1"/>
</dbReference>
<dbReference type="OMA" id="DKCPWDF"/>
<dbReference type="Gene3D" id="2.120.10.80">
    <property type="entry name" value="Kelch-type beta propeller"/>
    <property type="match status" value="1"/>
</dbReference>
<dbReference type="PANTHER" id="PTHR23113">
    <property type="entry name" value="GUANINE NUCLEOTIDE EXCHANGE FACTOR"/>
    <property type="match status" value="1"/>
</dbReference>
<accession>L8HJ12</accession>
<dbReference type="Pfam" id="PF24681">
    <property type="entry name" value="Kelch_KLHDC2_KLHL20_DRC7"/>
    <property type="match status" value="1"/>
</dbReference>
<dbReference type="GO" id="GO:0005085">
    <property type="term" value="F:guanyl-nucleotide exchange factor activity"/>
    <property type="evidence" value="ECO:0007669"/>
    <property type="project" value="UniProtKB-KW"/>
</dbReference>
<dbReference type="PROSITE" id="PS50009">
    <property type="entry name" value="RASGEF_CAT"/>
    <property type="match status" value="1"/>
</dbReference>
<dbReference type="Gene3D" id="1.10.840.10">
    <property type="entry name" value="Ras guanine-nucleotide exchange factors catalytic domain"/>
    <property type="match status" value="1"/>
</dbReference>
<name>L8HJ12_ACACF</name>
<evidence type="ECO:0000259" key="3">
    <source>
        <dbReference type="PROSITE" id="PS50009"/>
    </source>
</evidence>
<feature type="domain" description="Ras-GEF" evidence="3">
    <location>
        <begin position="559"/>
        <end position="776"/>
    </location>
</feature>
<dbReference type="SMART" id="SM00612">
    <property type="entry name" value="Kelch"/>
    <property type="match status" value="2"/>
</dbReference>
<protein>
    <submittedName>
        <fullName evidence="5">RasGEF domain containing protein</fullName>
    </submittedName>
</protein>
<dbReference type="InterPro" id="IPR001895">
    <property type="entry name" value="RASGEF_cat_dom"/>
</dbReference>
<dbReference type="Gene3D" id="1.20.870.10">
    <property type="entry name" value="Son of sevenless (SoS) protein Chain: S domain 1"/>
    <property type="match status" value="1"/>
</dbReference>
<dbReference type="GO" id="GO:0007265">
    <property type="term" value="P:Ras protein signal transduction"/>
    <property type="evidence" value="ECO:0007669"/>
    <property type="project" value="TreeGrafter"/>
</dbReference>
<dbReference type="GO" id="GO:0005886">
    <property type="term" value="C:plasma membrane"/>
    <property type="evidence" value="ECO:0007669"/>
    <property type="project" value="TreeGrafter"/>
</dbReference>
<dbReference type="InterPro" id="IPR015915">
    <property type="entry name" value="Kelch-typ_b-propeller"/>
</dbReference>
<dbReference type="InterPro" id="IPR008937">
    <property type="entry name" value="Ras-like_GEF"/>
</dbReference>
<dbReference type="InterPro" id="IPR006594">
    <property type="entry name" value="LisH"/>
</dbReference>
<keyword evidence="6" id="KW-1185">Reference proteome</keyword>
<feature type="domain" description="N-terminal Ras-GEF" evidence="4">
    <location>
        <begin position="388"/>
        <end position="518"/>
    </location>
</feature>
<dbReference type="InterPro" id="IPR036964">
    <property type="entry name" value="RASGEF_cat_dom_sf"/>
</dbReference>
<dbReference type="SUPFAM" id="SSF48366">
    <property type="entry name" value="Ras GEF"/>
    <property type="match status" value="1"/>
</dbReference>
<dbReference type="Proteomes" id="UP000011083">
    <property type="component" value="Unassembled WGS sequence"/>
</dbReference>
<dbReference type="STRING" id="1257118.L8HJ12"/>
<sequence length="782" mass="89985">MYVMGGENASGHCTNDTWRLNLETCQWAKVAAIFSPTPRKLHKAVVYDDSIYIVGGIDSSGKSLNDVWFYESAASIWLEVRTQGDLPRRGNHTVVVYKNSLFVYGGRDGDKDYDDLWELKLYLGGADWQKVVLSEPASPTARSGHTCVVLRDAMYMLGGGHDDDVNAVYEFSFDYRKWCKIITTGDPVSKLARHTMSVRDEFLSEETTLDDEYEKYPRAEWEGIVLRRHPEILELRERVRPLTGLPSFSRMARSSRTENRNALSHRVMLQLVMEHLDNEQHSKTVQAIQKESNLLYVKPPEAAKAKESQLVTLLRLSQIRLRSHYLTTKDIFAPDLPKPYDDEFDKEVEVIDHLPGRAKEEEQADVNVWDEPPDSPEKNIVKVLNKNQKLEIQAGTLNKLIEQLVPDADKPLDLAYIKIFVHTHQSFTTPQAFLKKLVQRYQVPVPKGMSREEYKSKVQQPMAKRVCNVIKYWVEKGWGDFSDSRLLYQLNGFIDGCLARDGYHQLAHSLRAAINKNKLSHRMDEKMFVSEPPEPKARAGMRCVPVKIFSTKLTTKQIDDEEIARQLTLMHFELYQAIQPSEFLNKSWLDPHLRFKAPNVIAMMKAYEEVSLWVATEILTQDKARRRVKLIKKFIDIAKHLRQLNNFHSLFAVLAGLNLPPVQSLNRAFSEIPLQTQSALAYKESLQKSVDEGHLPLLPYLDVVLRDILLIEDGIPSRTKVHNLINFEKRARLFSVIQKVHEHQRRVYNLQPVHQVRVILEESINAHKPLKELEAIASRLDS</sequence>
<dbReference type="RefSeq" id="XP_004367930.1">
    <property type="nucleotide sequence ID" value="XM_004367873.1"/>
</dbReference>
<evidence type="ECO:0000259" key="4">
    <source>
        <dbReference type="PROSITE" id="PS50212"/>
    </source>
</evidence>
<dbReference type="SMART" id="SM00229">
    <property type="entry name" value="RasGEFN"/>
    <property type="match status" value="1"/>
</dbReference>
<proteinExistence type="predicted"/>
<organism evidence="5 6">
    <name type="scientific">Acanthamoeba castellanii (strain ATCC 30010 / Neff)</name>
    <dbReference type="NCBI Taxonomy" id="1257118"/>
    <lineage>
        <taxon>Eukaryota</taxon>
        <taxon>Amoebozoa</taxon>
        <taxon>Discosea</taxon>
        <taxon>Longamoebia</taxon>
        <taxon>Centramoebida</taxon>
        <taxon>Acanthamoebidae</taxon>
        <taxon>Acanthamoeba</taxon>
    </lineage>
</organism>
<dbReference type="EMBL" id="KB007805">
    <property type="protein sequence ID" value="ELR25175.1"/>
    <property type="molecule type" value="Genomic_DNA"/>
</dbReference>